<dbReference type="AlphaFoldDB" id="M7P1B8"/>
<evidence type="ECO:0000313" key="3">
    <source>
        <dbReference type="EMBL" id="EMR13247.1"/>
    </source>
</evidence>
<feature type="compositionally biased region" description="Polar residues" evidence="1">
    <location>
        <begin position="28"/>
        <end position="48"/>
    </location>
</feature>
<organism evidence="3 4">
    <name type="scientific">Methylophaga lonarensis MPL</name>
    <dbReference type="NCBI Taxonomy" id="1286106"/>
    <lineage>
        <taxon>Bacteria</taxon>
        <taxon>Pseudomonadati</taxon>
        <taxon>Pseudomonadota</taxon>
        <taxon>Gammaproteobacteria</taxon>
        <taxon>Thiotrichales</taxon>
        <taxon>Piscirickettsiaceae</taxon>
        <taxon>Methylophaga</taxon>
    </lineage>
</organism>
<dbReference type="CDD" id="cd17470">
    <property type="entry name" value="T3SS_Flik_C"/>
    <property type="match status" value="1"/>
</dbReference>
<dbReference type="Gene3D" id="3.30.750.140">
    <property type="match status" value="1"/>
</dbReference>
<keyword evidence="3" id="KW-0966">Cell projection</keyword>
<feature type="domain" description="Flagellar hook-length control protein-like C-terminal" evidence="2">
    <location>
        <begin position="271"/>
        <end position="351"/>
    </location>
</feature>
<evidence type="ECO:0000259" key="2">
    <source>
        <dbReference type="Pfam" id="PF02120"/>
    </source>
</evidence>
<dbReference type="InterPro" id="IPR021136">
    <property type="entry name" value="Flagellar_hook_control-like_C"/>
</dbReference>
<name>M7P1B8_9GAMM</name>
<feature type="compositionally biased region" description="Basic and acidic residues" evidence="1">
    <location>
        <begin position="49"/>
        <end position="79"/>
    </location>
</feature>
<dbReference type="EMBL" id="APHR01000029">
    <property type="protein sequence ID" value="EMR13247.1"/>
    <property type="molecule type" value="Genomic_DNA"/>
</dbReference>
<keyword evidence="4" id="KW-1185">Reference proteome</keyword>
<reference evidence="3 4" key="1">
    <citation type="journal article" date="2013" name="Genome Announc.">
        <title>Draft Genome Sequence of Methylophaga lonarensis MPLT, a Haloalkaliphilic (Non-Methane-Utilizing) Methylotroph.</title>
        <authorList>
            <person name="Shetty S.A."/>
            <person name="Marathe N.P."/>
            <person name="Munot H."/>
            <person name="Antony C.P."/>
            <person name="Dhotre D.P."/>
            <person name="Murrell J.C."/>
            <person name="Shouche Y.S."/>
        </authorList>
    </citation>
    <scope>NUCLEOTIDE SEQUENCE [LARGE SCALE GENOMIC DNA]</scope>
    <source>
        <strain evidence="3 4">MPL</strain>
    </source>
</reference>
<dbReference type="InterPro" id="IPR038610">
    <property type="entry name" value="FliK-like_C_sf"/>
</dbReference>
<evidence type="ECO:0000256" key="1">
    <source>
        <dbReference type="SAM" id="MobiDB-lite"/>
    </source>
</evidence>
<feature type="region of interest" description="Disordered" evidence="1">
    <location>
        <begin position="17"/>
        <end position="167"/>
    </location>
</feature>
<dbReference type="RefSeq" id="WP_009726226.1">
    <property type="nucleotide sequence ID" value="NZ_APHR01000029.1"/>
</dbReference>
<protein>
    <submittedName>
        <fullName evidence="3">Flagellar hook-length control protein FliK</fullName>
    </submittedName>
</protein>
<dbReference type="Pfam" id="PF02120">
    <property type="entry name" value="Flg_hook"/>
    <property type="match status" value="1"/>
</dbReference>
<dbReference type="PANTHER" id="PTHR37533:SF2">
    <property type="entry name" value="FLAGELLAR HOOK-LENGTH CONTROL PROTEIN"/>
    <property type="match status" value="1"/>
</dbReference>
<dbReference type="eggNOG" id="COG3144">
    <property type="taxonomic scope" value="Bacteria"/>
</dbReference>
<dbReference type="PATRIC" id="fig|1286106.3.peg.1232"/>
<dbReference type="PANTHER" id="PTHR37533">
    <property type="entry name" value="FLAGELLAR HOOK-LENGTH CONTROL PROTEIN"/>
    <property type="match status" value="1"/>
</dbReference>
<dbReference type="InterPro" id="IPR052563">
    <property type="entry name" value="FliK"/>
</dbReference>
<feature type="compositionally biased region" description="Polar residues" evidence="1">
    <location>
        <begin position="114"/>
        <end position="140"/>
    </location>
</feature>
<sequence length="396" mass="42361">MAQTLTINLDTAANRAPVKAAGSADVESGQQSSFISELDRQITQGDSVSSRDKQADAESAAELKDKAEKSEVDDGKILPDEDVEQTQVAESDDAEGLEEEEVVEDADAFVLAASQSESKQQTMSRKGKTTETAQANAQHQSRGERRNSESQVVRNPTHAASEIATETDKPVKNAIRPDILQALNSPNARNQNFVAVNAKTDAQSSTRQLLSLPGATGSATPRTDGPVNLLAPMLTPVVTTGAGNASSASVPLLDVQPTLNNPAWAKVMTSRVSWMAKQGVHQAELRMNPANLGPVEVRLTVQNEQASVTFLAANATTREALEQALPRLRESLSENGLQLTDAEVNDQASDESHKNQEEQKLAMETQFGVLVDDNIEQDDAREAHTGVLTTGVSLYA</sequence>
<proteinExistence type="predicted"/>
<gene>
    <name evidence="3" type="ORF">MPL1_06114</name>
</gene>
<dbReference type="Proteomes" id="UP000012019">
    <property type="component" value="Unassembled WGS sequence"/>
</dbReference>
<dbReference type="OrthoDB" id="1792985at2"/>
<accession>M7P1B8</accession>
<dbReference type="STRING" id="1286106.MPL1_06114"/>
<feature type="compositionally biased region" description="Acidic residues" evidence="1">
    <location>
        <begin position="80"/>
        <end position="107"/>
    </location>
</feature>
<keyword evidence="3" id="KW-0969">Cilium</keyword>
<keyword evidence="3" id="KW-0282">Flagellum</keyword>
<comment type="caution">
    <text evidence="3">The sequence shown here is derived from an EMBL/GenBank/DDBJ whole genome shotgun (WGS) entry which is preliminary data.</text>
</comment>
<evidence type="ECO:0000313" key="4">
    <source>
        <dbReference type="Proteomes" id="UP000012019"/>
    </source>
</evidence>